<dbReference type="Gene3D" id="1.25.40.10">
    <property type="entry name" value="Tetratricopeptide repeat domain"/>
    <property type="match status" value="1"/>
</dbReference>
<accession>A0A9P8UMG0</accession>
<dbReference type="InterPro" id="IPR011990">
    <property type="entry name" value="TPR-like_helical_dom_sf"/>
</dbReference>
<protein>
    <submittedName>
        <fullName evidence="1">Uncharacterized protein</fullName>
    </submittedName>
</protein>
<organism evidence="1 2">
    <name type="scientific">Truncatella angustata</name>
    <dbReference type="NCBI Taxonomy" id="152316"/>
    <lineage>
        <taxon>Eukaryota</taxon>
        <taxon>Fungi</taxon>
        <taxon>Dikarya</taxon>
        <taxon>Ascomycota</taxon>
        <taxon>Pezizomycotina</taxon>
        <taxon>Sordariomycetes</taxon>
        <taxon>Xylariomycetidae</taxon>
        <taxon>Amphisphaeriales</taxon>
        <taxon>Sporocadaceae</taxon>
        <taxon>Truncatella</taxon>
    </lineage>
</organism>
<sequence>MTLCASVCRLTRRLMLPRKHSVLLSSLNSKSCILRSYSLHASAHELEQDVAEYFTAYKDHLAKAHRHRQLAQWEEVLRELEHAEKYCLTEAFPGADRYKQKVLGELGAVDRRLGRFPAALQRLTRALTITDTDELQRLEIVGELAVVYQHIGDYASAKESCLKQYTKAKELAVLEWAKFASTSEFVGRAKHRRRAFQAEAEACRAIGNLGRTNHRLSQDHNDGYLLKEAVSQLKERVQRAQKLQKDLQMEQTSSTLMELITTARCWESIGHNRLALVYAANGNPGEAVKYGELSQHVTQGLDDPTMRALSRFFYAYALLHNNEVEQARELFSFTSARDMCTCAIALCKEPSAEFCQYLRVITDLDVSLDNYDEQGYSALDYAVYNGSREMKDIILGSLARHHGPKNFKLFKHEAKLKRHYREVFQGYLRPILLHGGFDSFQAMRRGYADLLHVDKAKRGSFDELRMVRYSDFVKHGRLPSFRDGITRTFSDVRADEDDRTSKDFVIFFSYRWQKKQRNSTTINPDDLEHTQYRRMCQALEEFLSLELPQGNVSKENLYIWLDLACIDQSNKDPGVNALPIIAAQCNAMISLVEDGFFERGWCNVEAALVQALMRSYGKHSWYEHHLLNPGTDRVVGVLKSIDREIEHDTSKLKVTFESDRPKIEFLLRQSRLLGHVA</sequence>
<name>A0A9P8UMG0_9PEZI</name>
<dbReference type="SUPFAM" id="SSF48452">
    <property type="entry name" value="TPR-like"/>
    <property type="match status" value="1"/>
</dbReference>
<dbReference type="GeneID" id="70135982"/>
<dbReference type="OrthoDB" id="423576at2759"/>
<evidence type="ECO:0000313" key="2">
    <source>
        <dbReference type="Proteomes" id="UP000758603"/>
    </source>
</evidence>
<comment type="caution">
    <text evidence="1">The sequence shown here is derived from an EMBL/GenBank/DDBJ whole genome shotgun (WGS) entry which is preliminary data.</text>
</comment>
<keyword evidence="2" id="KW-1185">Reference proteome</keyword>
<proteinExistence type="predicted"/>
<dbReference type="RefSeq" id="XP_045959629.1">
    <property type="nucleotide sequence ID" value="XM_046107091.1"/>
</dbReference>
<reference evidence="1" key="1">
    <citation type="journal article" date="2021" name="Nat. Commun.">
        <title>Genetic determinants of endophytism in the Arabidopsis root mycobiome.</title>
        <authorList>
            <person name="Mesny F."/>
            <person name="Miyauchi S."/>
            <person name="Thiergart T."/>
            <person name="Pickel B."/>
            <person name="Atanasova L."/>
            <person name="Karlsson M."/>
            <person name="Huettel B."/>
            <person name="Barry K.W."/>
            <person name="Haridas S."/>
            <person name="Chen C."/>
            <person name="Bauer D."/>
            <person name="Andreopoulos W."/>
            <person name="Pangilinan J."/>
            <person name="LaButti K."/>
            <person name="Riley R."/>
            <person name="Lipzen A."/>
            <person name="Clum A."/>
            <person name="Drula E."/>
            <person name="Henrissat B."/>
            <person name="Kohler A."/>
            <person name="Grigoriev I.V."/>
            <person name="Martin F.M."/>
            <person name="Hacquard S."/>
        </authorList>
    </citation>
    <scope>NUCLEOTIDE SEQUENCE</scope>
    <source>
        <strain evidence="1">MPI-SDFR-AT-0073</strain>
    </source>
</reference>
<dbReference type="EMBL" id="JAGPXC010000003">
    <property type="protein sequence ID" value="KAH6655364.1"/>
    <property type="molecule type" value="Genomic_DNA"/>
</dbReference>
<evidence type="ECO:0000313" key="1">
    <source>
        <dbReference type="EMBL" id="KAH6655364.1"/>
    </source>
</evidence>
<gene>
    <name evidence="1" type="ORF">BKA67DRAFT_657311</name>
</gene>
<dbReference type="AlphaFoldDB" id="A0A9P8UMG0"/>
<dbReference type="Proteomes" id="UP000758603">
    <property type="component" value="Unassembled WGS sequence"/>
</dbReference>